<keyword evidence="2" id="KW-0413">Isomerase</keyword>
<sequence length="294" mass="32209">MAQRKVLITGATGYVAGRLLPGLQGQYDLTLADVRGTRGDGTPVSGVKVADFLRDDLDTLRPLFQGQDSVVHLAFNRDPQPASSGARLAAASAAGNTYEAERANIDLAYRVFQLAQEAGVRRVVVASSNHAADWYEHLIHAGALDVVLPGMLPKSDNWYGWAKACYEHLGFVFATGVGGRRVENVHLRIGAPREIDPATFTVEQTQGYRRDLGAYLSARDLQQLVVKSIEAESIEDEHGIPWQVFYGISNNARAFWSIANARRVIGYAPEDDSEVLFAEDIRRVLADVPGRTYP</sequence>
<evidence type="ECO:0000313" key="2">
    <source>
        <dbReference type="EMBL" id="CAA9565642.1"/>
    </source>
</evidence>
<dbReference type="Pfam" id="PF01370">
    <property type="entry name" value="Epimerase"/>
    <property type="match status" value="1"/>
</dbReference>
<dbReference type="InterPro" id="IPR001509">
    <property type="entry name" value="Epimerase_deHydtase"/>
</dbReference>
<accession>A0A6J4V1U1</accession>
<reference evidence="2" key="1">
    <citation type="submission" date="2020-02" db="EMBL/GenBank/DDBJ databases">
        <authorList>
            <person name="Meier V. D."/>
        </authorList>
    </citation>
    <scope>NUCLEOTIDE SEQUENCE</scope>
    <source>
        <strain evidence="2">AVDCRST_MAG18</strain>
    </source>
</reference>
<dbReference type="Gene3D" id="3.40.50.720">
    <property type="entry name" value="NAD(P)-binding Rossmann-like Domain"/>
    <property type="match status" value="1"/>
</dbReference>
<dbReference type="SUPFAM" id="SSF51735">
    <property type="entry name" value="NAD(P)-binding Rossmann-fold domains"/>
    <property type="match status" value="1"/>
</dbReference>
<dbReference type="AlphaFoldDB" id="A0A6J4V1U1"/>
<organism evidence="2">
    <name type="scientific">uncultured Thermomicrobiales bacterium</name>
    <dbReference type="NCBI Taxonomy" id="1645740"/>
    <lineage>
        <taxon>Bacteria</taxon>
        <taxon>Pseudomonadati</taxon>
        <taxon>Thermomicrobiota</taxon>
        <taxon>Thermomicrobia</taxon>
        <taxon>Thermomicrobiales</taxon>
        <taxon>environmental samples</taxon>
    </lineage>
</organism>
<dbReference type="GO" id="GO:0003978">
    <property type="term" value="F:UDP-glucose 4-epimerase activity"/>
    <property type="evidence" value="ECO:0007669"/>
    <property type="project" value="UniProtKB-EC"/>
</dbReference>
<gene>
    <name evidence="2" type="ORF">AVDCRST_MAG18-1455</name>
</gene>
<feature type="domain" description="NAD-dependent epimerase/dehydratase" evidence="1">
    <location>
        <begin position="6"/>
        <end position="169"/>
    </location>
</feature>
<proteinExistence type="predicted"/>
<dbReference type="InterPro" id="IPR036291">
    <property type="entry name" value="NAD(P)-bd_dom_sf"/>
</dbReference>
<protein>
    <submittedName>
        <fullName evidence="2">UDP-glucose 4-epimerase</fullName>
        <ecNumber evidence="2">5.1.3.2</ecNumber>
    </submittedName>
</protein>
<evidence type="ECO:0000259" key="1">
    <source>
        <dbReference type="Pfam" id="PF01370"/>
    </source>
</evidence>
<dbReference type="EC" id="5.1.3.2" evidence="2"/>
<dbReference type="EMBL" id="CADCWN010000108">
    <property type="protein sequence ID" value="CAA9565642.1"/>
    <property type="molecule type" value="Genomic_DNA"/>
</dbReference>
<name>A0A6J4V1U1_9BACT</name>